<evidence type="ECO:0000313" key="1">
    <source>
        <dbReference type="EMBL" id="GLS26585.1"/>
    </source>
</evidence>
<reference evidence="1 2" key="1">
    <citation type="journal article" date="2014" name="Int. J. Syst. Evol. Microbiol.">
        <title>Complete genome sequence of Corynebacterium casei LMG S-19264T (=DSM 44701T), isolated from a smear-ripened cheese.</title>
        <authorList>
            <consortium name="US DOE Joint Genome Institute (JGI-PGF)"/>
            <person name="Walter F."/>
            <person name="Albersmeier A."/>
            <person name="Kalinowski J."/>
            <person name="Ruckert C."/>
        </authorList>
    </citation>
    <scope>NUCLEOTIDE SEQUENCE [LARGE SCALE GENOMIC DNA]</scope>
    <source>
        <strain evidence="1 2">NBRC 110095</strain>
    </source>
</reference>
<dbReference type="EMBL" id="BSPD01000056">
    <property type="protein sequence ID" value="GLS26585.1"/>
    <property type="molecule type" value="Genomic_DNA"/>
</dbReference>
<dbReference type="AlphaFoldDB" id="A0AA37WMQ4"/>
<proteinExistence type="predicted"/>
<gene>
    <name evidence="1" type="ORF">GCM10007877_23010</name>
</gene>
<sequence length="131" mass="14403">MERTPIIRLRLGITGIRITTVGIGTFCIITLPFSAISQVENAYSSLSDTLRNSVKTSINGIRAVDIIVNHKLANAHYLGKDYLDACIIKCVYNGSTNLTLALLSAYIFYEKTQSTGEPKPILFLGKPSHRT</sequence>
<comment type="caution">
    <text evidence="1">The sequence shown here is derived from an EMBL/GenBank/DDBJ whole genome shotgun (WGS) entry which is preliminary data.</text>
</comment>
<keyword evidence="2" id="KW-1185">Reference proteome</keyword>
<accession>A0AA37WMQ4</accession>
<protein>
    <submittedName>
        <fullName evidence="1">Uncharacterized protein</fullName>
    </submittedName>
</protein>
<evidence type="ECO:0000313" key="2">
    <source>
        <dbReference type="Proteomes" id="UP001156870"/>
    </source>
</evidence>
<name>A0AA37WMQ4_9GAMM</name>
<organism evidence="1 2">
    <name type="scientific">Marinibactrum halimedae</name>
    <dbReference type="NCBI Taxonomy" id="1444977"/>
    <lineage>
        <taxon>Bacteria</taxon>
        <taxon>Pseudomonadati</taxon>
        <taxon>Pseudomonadota</taxon>
        <taxon>Gammaproteobacteria</taxon>
        <taxon>Cellvibrionales</taxon>
        <taxon>Cellvibrionaceae</taxon>
        <taxon>Marinibactrum</taxon>
    </lineage>
</organism>
<dbReference type="Proteomes" id="UP001156870">
    <property type="component" value="Unassembled WGS sequence"/>
</dbReference>